<reference evidence="2" key="1">
    <citation type="submission" date="2015-01" db="EMBL/GenBank/DDBJ databases">
        <authorList>
            <person name="Aksoy S."/>
            <person name="Warren W."/>
            <person name="Wilson R.K."/>
        </authorList>
    </citation>
    <scope>NUCLEOTIDE SEQUENCE [LARGE SCALE GENOMIC DNA]</scope>
    <source>
        <strain evidence="2">IAEA</strain>
    </source>
</reference>
<dbReference type="EMBL" id="JXJN01014755">
    <property type="status" value="NOT_ANNOTATED_CDS"/>
    <property type="molecule type" value="Genomic_DNA"/>
</dbReference>
<evidence type="ECO:0000313" key="1">
    <source>
        <dbReference type="EnsemblMetazoa" id="GPPI030847-PA"/>
    </source>
</evidence>
<dbReference type="AlphaFoldDB" id="A0A1B0BI34"/>
<keyword evidence="2" id="KW-1185">Reference proteome</keyword>
<accession>A0A1B0BI34</accession>
<proteinExistence type="predicted"/>
<dbReference type="EnsemblMetazoa" id="GPPI030847-RA">
    <property type="protein sequence ID" value="GPPI030847-PA"/>
    <property type="gene ID" value="GPPI030847"/>
</dbReference>
<name>A0A1B0BI34_9MUSC</name>
<sequence>MYVRRHNGRVVHGSKSVDNISRNTIYICENNKAFGSLKCRFNCLLIACVVSRPKRNEFKKYISQSINYDIKVCPVLVIIINHIAKHFDRTQNEDLRKMLQYVGLANRFVRFQSLEHIISRIRVRTLNAIFQCSDR</sequence>
<evidence type="ECO:0000313" key="2">
    <source>
        <dbReference type="Proteomes" id="UP000092460"/>
    </source>
</evidence>
<dbReference type="EMBL" id="JXJN01014756">
    <property type="status" value="NOT_ANNOTATED_CDS"/>
    <property type="molecule type" value="Genomic_DNA"/>
</dbReference>
<dbReference type="VEuPathDB" id="VectorBase:GPPI030847"/>
<protein>
    <submittedName>
        <fullName evidence="1">Uncharacterized protein</fullName>
    </submittedName>
</protein>
<dbReference type="Proteomes" id="UP000092460">
    <property type="component" value="Unassembled WGS sequence"/>
</dbReference>
<reference evidence="1" key="2">
    <citation type="submission" date="2020-05" db="UniProtKB">
        <authorList>
            <consortium name="EnsemblMetazoa"/>
        </authorList>
    </citation>
    <scope>IDENTIFICATION</scope>
    <source>
        <strain evidence="1">IAEA</strain>
    </source>
</reference>
<organism evidence="1 2">
    <name type="scientific">Glossina palpalis gambiensis</name>
    <dbReference type="NCBI Taxonomy" id="67801"/>
    <lineage>
        <taxon>Eukaryota</taxon>
        <taxon>Metazoa</taxon>
        <taxon>Ecdysozoa</taxon>
        <taxon>Arthropoda</taxon>
        <taxon>Hexapoda</taxon>
        <taxon>Insecta</taxon>
        <taxon>Pterygota</taxon>
        <taxon>Neoptera</taxon>
        <taxon>Endopterygota</taxon>
        <taxon>Diptera</taxon>
        <taxon>Brachycera</taxon>
        <taxon>Muscomorpha</taxon>
        <taxon>Hippoboscoidea</taxon>
        <taxon>Glossinidae</taxon>
        <taxon>Glossina</taxon>
    </lineage>
</organism>